<comment type="caution">
    <text evidence="1">The sequence shown here is derived from an EMBL/GenBank/DDBJ whole genome shotgun (WGS) entry which is preliminary data.</text>
</comment>
<gene>
    <name evidence="1" type="ORF">BKCO1_1000160</name>
</gene>
<accession>A0A1J9SLG5</accession>
<dbReference type="OrthoDB" id="4392610at2759"/>
<sequence>MPATDREILRAYRHLYSWGLRAVQYSKPARFTLRDRLRRIFRTNDRAAFDQRRIDNTLEFLRGATRERGLEHRLVKRLIHVWWLEDCWKSNTRYLNTWKSGRRRDEIRIARTLYDPFNHKIRMLNETMGMCIQ</sequence>
<dbReference type="AlphaFoldDB" id="A0A1J9SLG5"/>
<dbReference type="STRING" id="236234.A0A1J9SLG5"/>
<name>A0A1J9SLG5_9PEZI</name>
<proteinExistence type="predicted"/>
<keyword evidence="2" id="KW-1185">Reference proteome</keyword>
<protein>
    <recommendedName>
        <fullName evidence="3">DUF1763-domain-containing protein</fullName>
    </recommendedName>
</protein>
<evidence type="ECO:0008006" key="3">
    <source>
        <dbReference type="Google" id="ProtNLM"/>
    </source>
</evidence>
<dbReference type="EMBL" id="MNUE01000001">
    <property type="protein sequence ID" value="OJD40556.1"/>
    <property type="molecule type" value="Genomic_DNA"/>
</dbReference>
<dbReference type="RefSeq" id="XP_020135399.1">
    <property type="nucleotide sequence ID" value="XM_020269527.1"/>
</dbReference>
<reference evidence="1 2" key="1">
    <citation type="submission" date="2016-10" db="EMBL/GenBank/DDBJ databases">
        <title>Proteomics and genomics reveal pathogen-plant mechanisms compatible with a hemibiotrophic lifestyle of Diplodia corticola.</title>
        <authorList>
            <person name="Fernandes I."/>
            <person name="De Jonge R."/>
            <person name="Van De Peer Y."/>
            <person name="Devreese B."/>
            <person name="Alves A."/>
            <person name="Esteves A.C."/>
        </authorList>
    </citation>
    <scope>NUCLEOTIDE SEQUENCE [LARGE SCALE GENOMIC DNA]</scope>
    <source>
        <strain evidence="1 2">CBS 112549</strain>
    </source>
</reference>
<dbReference type="Proteomes" id="UP000183809">
    <property type="component" value="Unassembled WGS sequence"/>
</dbReference>
<evidence type="ECO:0000313" key="2">
    <source>
        <dbReference type="Proteomes" id="UP000183809"/>
    </source>
</evidence>
<evidence type="ECO:0000313" key="1">
    <source>
        <dbReference type="EMBL" id="OJD40556.1"/>
    </source>
</evidence>
<organism evidence="1 2">
    <name type="scientific">Diplodia corticola</name>
    <dbReference type="NCBI Taxonomy" id="236234"/>
    <lineage>
        <taxon>Eukaryota</taxon>
        <taxon>Fungi</taxon>
        <taxon>Dikarya</taxon>
        <taxon>Ascomycota</taxon>
        <taxon>Pezizomycotina</taxon>
        <taxon>Dothideomycetes</taxon>
        <taxon>Dothideomycetes incertae sedis</taxon>
        <taxon>Botryosphaeriales</taxon>
        <taxon>Botryosphaeriaceae</taxon>
        <taxon>Diplodia</taxon>
    </lineage>
</organism>
<dbReference type="GeneID" id="31009786"/>